<dbReference type="PANTHER" id="PTHR33048:SF47">
    <property type="entry name" value="INTEGRAL MEMBRANE PROTEIN-RELATED"/>
    <property type="match status" value="1"/>
</dbReference>
<evidence type="ECO:0000256" key="4">
    <source>
        <dbReference type="ARBA" id="ARBA00023136"/>
    </source>
</evidence>
<dbReference type="RefSeq" id="XP_013329609.1">
    <property type="nucleotide sequence ID" value="XM_013474155.1"/>
</dbReference>
<keyword evidence="2 6" id="KW-0812">Transmembrane</keyword>
<dbReference type="InterPro" id="IPR052337">
    <property type="entry name" value="SAT4-like"/>
</dbReference>
<proteinExistence type="inferred from homology"/>
<evidence type="ECO:0000256" key="6">
    <source>
        <dbReference type="SAM" id="Phobius"/>
    </source>
</evidence>
<accession>A0A0F4YXG2</accession>
<feature type="transmembrane region" description="Helical" evidence="6">
    <location>
        <begin position="97"/>
        <end position="123"/>
    </location>
</feature>
<gene>
    <name evidence="8" type="ORF">T310_2974</name>
</gene>
<keyword evidence="3 6" id="KW-1133">Transmembrane helix</keyword>
<feature type="transmembrane region" description="Helical" evidence="6">
    <location>
        <begin position="135"/>
        <end position="158"/>
    </location>
</feature>
<feature type="transmembrane region" description="Helical" evidence="6">
    <location>
        <begin position="262"/>
        <end position="284"/>
    </location>
</feature>
<organism evidence="8 9">
    <name type="scientific">Rasamsonia emersonii (strain ATCC 16479 / CBS 393.64 / IMI 116815)</name>
    <dbReference type="NCBI Taxonomy" id="1408163"/>
    <lineage>
        <taxon>Eukaryota</taxon>
        <taxon>Fungi</taxon>
        <taxon>Dikarya</taxon>
        <taxon>Ascomycota</taxon>
        <taxon>Pezizomycotina</taxon>
        <taxon>Eurotiomycetes</taxon>
        <taxon>Eurotiomycetidae</taxon>
        <taxon>Eurotiales</taxon>
        <taxon>Trichocomaceae</taxon>
        <taxon>Rasamsonia</taxon>
    </lineage>
</organism>
<sequence>MPLTAEQLAEWSHSHQPAIVGVCVTLLVLGNLSVLLRIWAQCRLHKRPLLEDHCLVAALIFANVVTVATLVGEHYGLGLHIWRVKAEDPSMQNIKNIFVTFWLTAVFNGPCLLAVKLALLFFYRRLFLTYQRWLTVVWWINLVYAVLWAIGSTLFYIFQCLPPQTYWERFDPKSHIKGECSSSVRVVAIPLIFSVISDFAVLLLPLATVSNLQLPLSKRLGLVALFGVGLVACCCGLTRIIVLEVDTDASEDPTYGTVPFDILNVAELNLAIVCASVVPVFSLVRVSIGSKQGTDASQTYAMKSSSVRMPPRPYTLSNLSEEYLYHSHVTSTQRPEYEFRRDFGKNYNNNNHIHVRTDVDVSG</sequence>
<feature type="domain" description="Rhodopsin" evidence="7">
    <location>
        <begin position="36"/>
        <end position="283"/>
    </location>
</feature>
<dbReference type="InterPro" id="IPR049326">
    <property type="entry name" value="Rhodopsin_dom_fungi"/>
</dbReference>
<feature type="transmembrane region" description="Helical" evidence="6">
    <location>
        <begin position="52"/>
        <end position="77"/>
    </location>
</feature>
<comment type="subcellular location">
    <subcellularLocation>
        <location evidence="1">Membrane</location>
        <topology evidence="1">Multi-pass membrane protein</topology>
    </subcellularLocation>
</comment>
<reference evidence="8 9" key="1">
    <citation type="submission" date="2015-04" db="EMBL/GenBank/DDBJ databases">
        <authorList>
            <person name="Heijne W.H."/>
            <person name="Fedorova N.D."/>
            <person name="Nierman W.C."/>
            <person name="Vollebregt A.W."/>
            <person name="Zhao Z."/>
            <person name="Wu L."/>
            <person name="Kumar M."/>
            <person name="Stam H."/>
            <person name="van den Berg M.A."/>
            <person name="Pel H.J."/>
        </authorList>
    </citation>
    <scope>NUCLEOTIDE SEQUENCE [LARGE SCALE GENOMIC DNA]</scope>
    <source>
        <strain evidence="8 9">CBS 393.64</strain>
    </source>
</reference>
<dbReference type="EMBL" id="LASV01000114">
    <property type="protein sequence ID" value="KKA22997.1"/>
    <property type="molecule type" value="Genomic_DNA"/>
</dbReference>
<dbReference type="OrthoDB" id="2496787at2759"/>
<dbReference type="GO" id="GO:0016020">
    <property type="term" value="C:membrane"/>
    <property type="evidence" value="ECO:0007669"/>
    <property type="project" value="UniProtKB-SubCell"/>
</dbReference>
<dbReference type="Pfam" id="PF20684">
    <property type="entry name" value="Fung_rhodopsin"/>
    <property type="match status" value="1"/>
</dbReference>
<evidence type="ECO:0000256" key="2">
    <source>
        <dbReference type="ARBA" id="ARBA00022692"/>
    </source>
</evidence>
<evidence type="ECO:0000259" key="7">
    <source>
        <dbReference type="Pfam" id="PF20684"/>
    </source>
</evidence>
<evidence type="ECO:0000313" key="9">
    <source>
        <dbReference type="Proteomes" id="UP000053958"/>
    </source>
</evidence>
<feature type="transmembrane region" description="Helical" evidence="6">
    <location>
        <begin position="220"/>
        <end position="242"/>
    </location>
</feature>
<dbReference type="Proteomes" id="UP000053958">
    <property type="component" value="Unassembled WGS sequence"/>
</dbReference>
<evidence type="ECO:0000256" key="1">
    <source>
        <dbReference type="ARBA" id="ARBA00004141"/>
    </source>
</evidence>
<dbReference type="GeneID" id="25315325"/>
<feature type="transmembrane region" description="Helical" evidence="6">
    <location>
        <begin position="18"/>
        <end position="40"/>
    </location>
</feature>
<evidence type="ECO:0000256" key="5">
    <source>
        <dbReference type="ARBA" id="ARBA00038359"/>
    </source>
</evidence>
<protein>
    <recommendedName>
        <fullName evidence="7">Rhodopsin domain-containing protein</fullName>
    </recommendedName>
</protein>
<evidence type="ECO:0000313" key="8">
    <source>
        <dbReference type="EMBL" id="KKA22997.1"/>
    </source>
</evidence>
<name>A0A0F4YXG2_RASE3</name>
<comment type="caution">
    <text evidence="8">The sequence shown here is derived from an EMBL/GenBank/DDBJ whole genome shotgun (WGS) entry which is preliminary data.</text>
</comment>
<evidence type="ECO:0000256" key="3">
    <source>
        <dbReference type="ARBA" id="ARBA00022989"/>
    </source>
</evidence>
<keyword evidence="9" id="KW-1185">Reference proteome</keyword>
<comment type="similarity">
    <text evidence="5">Belongs to the SAT4 family.</text>
</comment>
<dbReference type="PANTHER" id="PTHR33048">
    <property type="entry name" value="PTH11-LIKE INTEGRAL MEMBRANE PROTEIN (AFU_ORTHOLOGUE AFUA_5G11245)"/>
    <property type="match status" value="1"/>
</dbReference>
<feature type="transmembrane region" description="Helical" evidence="6">
    <location>
        <begin position="187"/>
        <end position="208"/>
    </location>
</feature>
<keyword evidence="4 6" id="KW-0472">Membrane</keyword>
<dbReference type="AlphaFoldDB" id="A0A0F4YXG2"/>